<proteinExistence type="predicted"/>
<organism evidence="3 5">
    <name type="scientific">Didymodactylos carnosus</name>
    <dbReference type="NCBI Taxonomy" id="1234261"/>
    <lineage>
        <taxon>Eukaryota</taxon>
        <taxon>Metazoa</taxon>
        <taxon>Spiralia</taxon>
        <taxon>Gnathifera</taxon>
        <taxon>Rotifera</taxon>
        <taxon>Eurotatoria</taxon>
        <taxon>Bdelloidea</taxon>
        <taxon>Philodinida</taxon>
        <taxon>Philodinidae</taxon>
        <taxon>Didymodactylos</taxon>
    </lineage>
</organism>
<keyword evidence="5" id="KW-1185">Reference proteome</keyword>
<feature type="compositionally biased region" description="Basic and acidic residues" evidence="1">
    <location>
        <begin position="257"/>
        <end position="271"/>
    </location>
</feature>
<keyword evidence="2" id="KW-0472">Membrane</keyword>
<accession>A0A815UL19</accession>
<evidence type="ECO:0000313" key="3">
    <source>
        <dbReference type="EMBL" id="CAF1520906.1"/>
    </source>
</evidence>
<name>A0A815UL19_9BILA</name>
<evidence type="ECO:0000256" key="1">
    <source>
        <dbReference type="SAM" id="MobiDB-lite"/>
    </source>
</evidence>
<dbReference type="Proteomes" id="UP000681722">
    <property type="component" value="Unassembled WGS sequence"/>
</dbReference>
<dbReference type="EMBL" id="CAJOBC010089427">
    <property type="protein sequence ID" value="CAF4380320.1"/>
    <property type="molecule type" value="Genomic_DNA"/>
</dbReference>
<comment type="caution">
    <text evidence="3">The sequence shown here is derived from an EMBL/GenBank/DDBJ whole genome shotgun (WGS) entry which is preliminary data.</text>
</comment>
<keyword evidence="2" id="KW-1133">Transmembrane helix</keyword>
<reference evidence="3" key="1">
    <citation type="submission" date="2021-02" db="EMBL/GenBank/DDBJ databases">
        <authorList>
            <person name="Nowell W R."/>
        </authorList>
    </citation>
    <scope>NUCLEOTIDE SEQUENCE</scope>
</reference>
<dbReference type="EMBL" id="CAJNOQ010023871">
    <property type="protein sequence ID" value="CAF1520906.1"/>
    <property type="molecule type" value="Genomic_DNA"/>
</dbReference>
<dbReference type="AlphaFoldDB" id="A0A815UL19"/>
<evidence type="ECO:0000313" key="5">
    <source>
        <dbReference type="Proteomes" id="UP000663829"/>
    </source>
</evidence>
<protein>
    <submittedName>
        <fullName evidence="3">Uncharacterized protein</fullName>
    </submittedName>
</protein>
<feature type="region of interest" description="Disordered" evidence="1">
    <location>
        <begin position="256"/>
        <end position="292"/>
    </location>
</feature>
<keyword evidence="2" id="KW-0812">Transmembrane</keyword>
<dbReference type="Proteomes" id="UP000663829">
    <property type="component" value="Unassembled WGS sequence"/>
</dbReference>
<feature type="compositionally biased region" description="Low complexity" evidence="1">
    <location>
        <begin position="272"/>
        <end position="286"/>
    </location>
</feature>
<gene>
    <name evidence="3" type="ORF">GPM918_LOCUS37549</name>
    <name evidence="4" type="ORF">SRO942_LOCUS38320</name>
</gene>
<sequence>MKTFKYCLSFPRSFLFPAFLICLYRTSLKDYEFLVKLFGEFHDDTLKSQLINEWEKLQSIQNNEEYFEYDDSDDKLARNQQHTQIEEALEEILREKARGWYHDLQNKTGPVYEKANNKLQEIKKKYFTTANLFSKTSLSLIGFKYVINNWSTLRSTDRVYKPLDVVWASIKEDPVEISSAVLKVLVLVLAICAIFIPVPPIIALSGSILLISVTSAVATSNIVHEYDSYVANLINQEMAEVHKSLTSLKNFIQQRWGEAKDDEDRPSESENKQANNEASSSNESAAKTPTTQMGDFNYIFTIKQEK</sequence>
<evidence type="ECO:0000313" key="4">
    <source>
        <dbReference type="EMBL" id="CAF4380320.1"/>
    </source>
</evidence>
<feature type="transmembrane region" description="Helical" evidence="2">
    <location>
        <begin position="184"/>
        <end position="211"/>
    </location>
</feature>
<evidence type="ECO:0000256" key="2">
    <source>
        <dbReference type="SAM" id="Phobius"/>
    </source>
</evidence>